<evidence type="ECO:0008006" key="2">
    <source>
        <dbReference type="Google" id="ProtNLM"/>
    </source>
</evidence>
<name>A0AAU6PHR7_9GAMM</name>
<sequence length="99" mass="10938">MSKKITNLANFSPKGALGQLFVQARILNELNEQLAEYLPDAFKSLSLCTINEKTATFVTSNQALVFRAQQQSNILLAALKQVESLAEIEKVAVKVDLKE</sequence>
<proteinExistence type="predicted"/>
<protein>
    <recommendedName>
        <fullName evidence="2">DUF721 domain-containing protein</fullName>
    </recommendedName>
</protein>
<evidence type="ECO:0000313" key="1">
    <source>
        <dbReference type="EMBL" id="WXU00565.1"/>
    </source>
</evidence>
<accession>A0AAU6PHR7</accession>
<dbReference type="EMBL" id="CP138327">
    <property type="protein sequence ID" value="WXU00565.1"/>
    <property type="molecule type" value="Genomic_DNA"/>
</dbReference>
<dbReference type="AlphaFoldDB" id="A0AAU6PHR7"/>
<organism evidence="1">
    <name type="scientific">Catillopecten margaritatus gill symbiont</name>
    <dbReference type="NCBI Taxonomy" id="3083288"/>
    <lineage>
        <taxon>Bacteria</taxon>
        <taxon>Pseudomonadati</taxon>
        <taxon>Pseudomonadota</taxon>
        <taxon>Gammaproteobacteria</taxon>
        <taxon>sulfur-oxidizing symbionts</taxon>
    </lineage>
</organism>
<reference evidence="1" key="1">
    <citation type="submission" date="2023-10" db="EMBL/GenBank/DDBJ databases">
        <title>The first scallop-associated chemosynthetic bacterial symbiont.</title>
        <authorList>
            <person name="Lin Y.-T."/>
            <person name="Sun J."/>
            <person name="Ip J.C.-H."/>
            <person name="He X."/>
            <person name="Gao Z.-M."/>
            <person name="Perez M."/>
            <person name="Xu T."/>
            <person name="Qian P.-Y."/>
            <person name="Qiu J.-W."/>
        </authorList>
    </citation>
    <scope>NUCLEOTIDE SEQUENCE</scope>
    <source>
        <strain evidence="1">Gill1</strain>
    </source>
</reference>
<gene>
    <name evidence="1" type="ORF">Ctma_1290</name>
</gene>